<organism evidence="1 2">
    <name type="scientific">Rhizophagus irregularis</name>
    <dbReference type="NCBI Taxonomy" id="588596"/>
    <lineage>
        <taxon>Eukaryota</taxon>
        <taxon>Fungi</taxon>
        <taxon>Fungi incertae sedis</taxon>
        <taxon>Mucoromycota</taxon>
        <taxon>Glomeromycotina</taxon>
        <taxon>Glomeromycetes</taxon>
        <taxon>Glomerales</taxon>
        <taxon>Glomeraceae</taxon>
        <taxon>Rhizophagus</taxon>
    </lineage>
</organism>
<dbReference type="EMBL" id="LLXI01001450">
    <property type="protein sequence ID" value="PKY53745.1"/>
    <property type="molecule type" value="Genomic_DNA"/>
</dbReference>
<protein>
    <submittedName>
        <fullName evidence="1">Uncharacterized protein</fullName>
    </submittedName>
</protein>
<dbReference type="AlphaFoldDB" id="A0A2I1H4D7"/>
<evidence type="ECO:0000313" key="2">
    <source>
        <dbReference type="Proteomes" id="UP000234323"/>
    </source>
</evidence>
<dbReference type="Proteomes" id="UP000234323">
    <property type="component" value="Unassembled WGS sequence"/>
</dbReference>
<keyword evidence="2" id="KW-1185">Reference proteome</keyword>
<accession>A0A2I1H4D7</accession>
<sequence length="97" mass="11432">SWGETRESFIFSFKNNDVKDSIISSVQNTNRAVFYSPEYGPQFGCDIYMYSSTESTDYSTISVNKKYYEKKVRDTKDDFSMEDYEVFQILRYDIAIS</sequence>
<comment type="caution">
    <text evidence="1">The sequence shown here is derived from an EMBL/GenBank/DDBJ whole genome shotgun (WGS) entry which is preliminary data.</text>
</comment>
<evidence type="ECO:0000313" key="1">
    <source>
        <dbReference type="EMBL" id="PKY53745.1"/>
    </source>
</evidence>
<name>A0A2I1H4D7_9GLOM</name>
<proteinExistence type="predicted"/>
<gene>
    <name evidence="1" type="ORF">RhiirA4_472124</name>
</gene>
<reference evidence="1 2" key="1">
    <citation type="submission" date="2015-10" db="EMBL/GenBank/DDBJ databases">
        <title>Genome analyses suggest a sexual origin of heterokaryosis in a supposedly ancient asexual fungus.</title>
        <authorList>
            <person name="Ropars J."/>
            <person name="Sedzielewska K."/>
            <person name="Noel J."/>
            <person name="Charron P."/>
            <person name="Farinelli L."/>
            <person name="Marton T."/>
            <person name="Kruger M."/>
            <person name="Pelin A."/>
            <person name="Brachmann A."/>
            <person name="Corradi N."/>
        </authorList>
    </citation>
    <scope>NUCLEOTIDE SEQUENCE [LARGE SCALE GENOMIC DNA]</scope>
    <source>
        <strain evidence="1 2">A4</strain>
    </source>
</reference>
<feature type="non-terminal residue" evidence="1">
    <location>
        <position position="1"/>
    </location>
</feature>